<evidence type="ECO:0000313" key="19">
    <source>
        <dbReference type="Proteomes" id="UP000596902"/>
    </source>
</evidence>
<dbReference type="SUPFAM" id="SSF51735">
    <property type="entry name" value="NAD(P)-binding Rossmann-fold domains"/>
    <property type="match status" value="1"/>
</dbReference>
<feature type="domain" description="Gfo/Idh/MocA-like oxidoreductase N-terminal" evidence="14">
    <location>
        <begin position="9"/>
        <end position="136"/>
    </location>
</feature>
<name>A0A8H7EEE0_9PLEO</name>
<feature type="domain" description="Gfo/Idh/MocA-like oxidoreductase C-terminal" evidence="15">
    <location>
        <begin position="149"/>
        <end position="427"/>
    </location>
</feature>
<dbReference type="Proteomes" id="UP000596902">
    <property type="component" value="Unassembled WGS sequence"/>
</dbReference>
<dbReference type="Gene3D" id="3.60.15.10">
    <property type="entry name" value="Ribonuclease Z/Hydroxyacylglutathione hydrolase-like"/>
    <property type="match status" value="2"/>
</dbReference>
<dbReference type="InterPro" id="IPR001279">
    <property type="entry name" value="Metallo-B-lactamas"/>
</dbReference>
<reference evidence="18" key="2">
    <citation type="submission" date="2020-08" db="EMBL/GenBank/DDBJ databases">
        <title>Draft Genome Sequence of Cumin Blight Pathogen Alternaria burnsii.</title>
        <authorList>
            <person name="Feng Z."/>
        </authorList>
    </citation>
    <scope>NUCLEOTIDE SEQUENCE</scope>
    <source>
        <strain evidence="18">CBS107.38</strain>
    </source>
</reference>
<evidence type="ECO:0000256" key="5">
    <source>
        <dbReference type="ARBA" id="ARBA00022763"/>
    </source>
</evidence>
<evidence type="ECO:0000256" key="3">
    <source>
        <dbReference type="ARBA" id="ARBA00022722"/>
    </source>
</evidence>
<dbReference type="SUPFAM" id="SSF55347">
    <property type="entry name" value="Glyceraldehyde-3-phosphate dehydrogenase-like, C-terminal domain"/>
    <property type="match status" value="1"/>
</dbReference>
<evidence type="ECO:0000256" key="10">
    <source>
        <dbReference type="ARBA" id="ARBA00023242"/>
    </source>
</evidence>
<comment type="similarity">
    <text evidence="2">Belongs to the DNA repair metallo-beta-lactamase (DRMBL) family.</text>
</comment>
<dbReference type="AlphaFoldDB" id="A0A8H7EEE0"/>
<evidence type="ECO:0000256" key="1">
    <source>
        <dbReference type="ARBA" id="ARBA00004123"/>
    </source>
</evidence>
<evidence type="ECO:0000256" key="9">
    <source>
        <dbReference type="ARBA" id="ARBA00023204"/>
    </source>
</evidence>
<organism evidence="18 19">
    <name type="scientific">Alternaria burnsii</name>
    <dbReference type="NCBI Taxonomy" id="1187904"/>
    <lineage>
        <taxon>Eukaryota</taxon>
        <taxon>Fungi</taxon>
        <taxon>Dikarya</taxon>
        <taxon>Ascomycota</taxon>
        <taxon>Pezizomycotina</taxon>
        <taxon>Dothideomycetes</taxon>
        <taxon>Pleosporomycetidae</taxon>
        <taxon>Pleosporales</taxon>
        <taxon>Pleosporineae</taxon>
        <taxon>Pleosporaceae</taxon>
        <taxon>Alternaria</taxon>
        <taxon>Alternaria sect. Alternaria</taxon>
    </lineage>
</organism>
<feature type="domain" description="Metallo-beta-lactamase" evidence="17">
    <location>
        <begin position="454"/>
        <end position="617"/>
    </location>
</feature>
<feature type="compositionally biased region" description="Polar residues" evidence="13">
    <location>
        <begin position="973"/>
        <end position="986"/>
    </location>
</feature>
<comment type="subcellular location">
    <subcellularLocation>
        <location evidence="1">Nucleus</location>
    </subcellularLocation>
</comment>
<feature type="region of interest" description="Disordered" evidence="13">
    <location>
        <begin position="973"/>
        <end position="1018"/>
    </location>
</feature>
<dbReference type="Pfam" id="PF12706">
    <property type="entry name" value="Lactamase_B_2"/>
    <property type="match status" value="1"/>
</dbReference>
<dbReference type="GeneID" id="62205117"/>
<dbReference type="InterPro" id="IPR011084">
    <property type="entry name" value="DRMBL"/>
</dbReference>
<dbReference type="GO" id="GO:0000166">
    <property type="term" value="F:nucleotide binding"/>
    <property type="evidence" value="ECO:0007669"/>
    <property type="project" value="InterPro"/>
</dbReference>
<evidence type="ECO:0000256" key="7">
    <source>
        <dbReference type="ARBA" id="ARBA00022839"/>
    </source>
</evidence>
<gene>
    <name evidence="18" type="ORF">GT037_006892</name>
</gene>
<dbReference type="Pfam" id="PF01408">
    <property type="entry name" value="GFO_IDH_MocA"/>
    <property type="match status" value="1"/>
</dbReference>
<dbReference type="InterPro" id="IPR036291">
    <property type="entry name" value="NAD(P)-bd_dom_sf"/>
</dbReference>
<dbReference type="RefSeq" id="XP_038785411.1">
    <property type="nucleotide sequence ID" value="XM_038931939.1"/>
</dbReference>
<dbReference type="GO" id="GO:0005634">
    <property type="term" value="C:nucleus"/>
    <property type="evidence" value="ECO:0007669"/>
    <property type="project" value="UniProtKB-SubCell"/>
</dbReference>
<dbReference type="Gene3D" id="3.30.360.10">
    <property type="entry name" value="Dihydrodipicolinate Reductase, domain 2"/>
    <property type="match status" value="1"/>
</dbReference>
<dbReference type="PANTHER" id="PTHR23240:SF8">
    <property type="entry name" value="PROTEIN ARTEMIS"/>
    <property type="match status" value="1"/>
</dbReference>
<proteinExistence type="inferred from homology"/>
<keyword evidence="5" id="KW-0227">DNA damage</keyword>
<evidence type="ECO:0000259" key="15">
    <source>
        <dbReference type="Pfam" id="PF02894"/>
    </source>
</evidence>
<keyword evidence="19" id="KW-1185">Reference proteome</keyword>
<feature type="compositionally biased region" description="Polar residues" evidence="13">
    <location>
        <begin position="1007"/>
        <end position="1018"/>
    </location>
</feature>
<dbReference type="GO" id="GO:0035312">
    <property type="term" value="F:5'-3' DNA exonuclease activity"/>
    <property type="evidence" value="ECO:0007669"/>
    <property type="project" value="TreeGrafter"/>
</dbReference>
<dbReference type="Pfam" id="PF07522">
    <property type="entry name" value="DRMBL"/>
    <property type="match status" value="1"/>
</dbReference>
<dbReference type="InterPro" id="IPR000683">
    <property type="entry name" value="Gfo/Idh/MocA-like_OxRdtase_N"/>
</dbReference>
<feature type="domain" description="DNA repair metallo-beta-lactamase" evidence="16">
    <location>
        <begin position="870"/>
        <end position="901"/>
    </location>
</feature>
<dbReference type="Gene3D" id="3.40.50.720">
    <property type="entry name" value="NAD(P)-binding Rossmann-like Domain"/>
    <property type="match status" value="1"/>
</dbReference>
<keyword evidence="8" id="KW-0233">DNA recombination</keyword>
<sequence>MTGGNKQKRYALIGTGGRSSFFYTAIATTYKETSVVVALCDTNQTRLDFANSQLESLGHAKVPTFKASDFDRMIRDTKPDEVIVTTIDRTHNIYIVRALELGCNVVTEKPMTIDAPRCREIFDAVERTGKKVRVTFNYRYAPHNTKVWELLRSGAIGRVTSIHFEWMLNTSHGADYFRRWHRDKRNSGGLLVHKSTHHFDLVNFWLSSRPETVYAQGNLNFYGRENAEKRGVQDFYTRAHGSEVAKKDPFALHMDQNEKLKKMYLDAEHEDAYYRDQSVFGDGISIEDTMNLLVKYENGALLTYSLTAYAPWEGFRVSFNGTGGRVEMEVVENSYVNSGGDQSLEGSLEKRSITLRKLFEKPEDIEIPDSVGAHGGGDEVLLADLFGEQGAEIDQDMRAASHVDGALSILTGICGNKSMATGQVVKIDGSLIPDDIQFPYIRIDYFRQQPEHKAPLACFLSHVHSDHLAGLESLRAPFVYCSAATKEILLRLEKICYRVNFAKGILESSNVTYNRSMRKLAKALPLDTPTLIELSPGNSIRVTLIDANHCVGAVMFLIEGNGKAILYTGDIRAEEWWVNSIVQNPVLLPYSLGNRELDCMYLDTTFATKKEPYRQFPSKAQGIQELLDKVSEYPRDTIFYFHSWTFGYENVWIALSAFLHSRIHLDEYRARVYGSLSTLDKRQLREAGLDVPASNKPLQEIGLEIREAPALCGFRNGNHIQPGCLTSQEDVRIHSCERGMGCSVLDRDSNAEIIHIIPIVTRTDGVDIAELGVGGGKGDLDQKEELESGGVGGIDKLLELCAASIDDERLLAKVVALVRRTLIEDGKLDLDMQLQKHIHDTQDDVSLETLVSIFSFNASKDSGMELPSNRTIRFPYSRHSSYSELRGLVRAFSPKDVFPCTVDDVHWTPELSMRNMFGDLCSADLFRHDTIMMEIFEARLAFERRQKRYRGENPTDTQMTDDGAYERHVILPTSNDMASSTPTKSGNFGVPRVLPTSKPPFAHSSRQEVANQTPEDQSIHFSSVAKQYTTASNSSSRTDLLAPSLHKRRRKTNRQLAYDAAIGANGLSWSDYGGLVSTRSRVVQDEPEL</sequence>
<comment type="caution">
    <text evidence="18">The sequence shown here is derived from an EMBL/GenBank/DDBJ whole genome shotgun (WGS) entry which is preliminary data.</text>
</comment>
<dbReference type="Pfam" id="PF02894">
    <property type="entry name" value="GFO_IDH_MocA_C"/>
    <property type="match status" value="1"/>
</dbReference>
<reference evidence="18" key="1">
    <citation type="submission" date="2020-01" db="EMBL/GenBank/DDBJ databases">
        <authorList>
            <person name="Feng Z.H.Z."/>
        </authorList>
    </citation>
    <scope>NUCLEOTIDE SEQUENCE</scope>
    <source>
        <strain evidence="18">CBS107.38</strain>
    </source>
</reference>
<keyword evidence="6" id="KW-0378">Hydrolase</keyword>
<keyword evidence="3" id="KW-0540">Nuclease</keyword>
<dbReference type="GO" id="GO:0000723">
    <property type="term" value="P:telomere maintenance"/>
    <property type="evidence" value="ECO:0007669"/>
    <property type="project" value="TreeGrafter"/>
</dbReference>
<dbReference type="Gene3D" id="3.40.50.12650">
    <property type="match status" value="2"/>
</dbReference>
<dbReference type="PANTHER" id="PTHR23240">
    <property type="entry name" value="DNA CROSS-LINK REPAIR PROTEIN PSO2/SNM1-RELATED"/>
    <property type="match status" value="1"/>
</dbReference>
<accession>A0A8H7EEE0</accession>
<protein>
    <recommendedName>
        <fullName evidence="11">Protein artemis</fullName>
    </recommendedName>
    <alternativeName>
        <fullName evidence="12">DNA cross-link repair 1C protein</fullName>
    </alternativeName>
</protein>
<dbReference type="GO" id="GO:0006303">
    <property type="term" value="P:double-strand break repair via nonhomologous end joining"/>
    <property type="evidence" value="ECO:0007669"/>
    <property type="project" value="TreeGrafter"/>
</dbReference>
<evidence type="ECO:0000256" key="2">
    <source>
        <dbReference type="ARBA" id="ARBA00010304"/>
    </source>
</evidence>
<keyword evidence="4" id="KW-0255">Endonuclease</keyword>
<evidence type="ECO:0000259" key="17">
    <source>
        <dbReference type="Pfam" id="PF12706"/>
    </source>
</evidence>
<dbReference type="GO" id="GO:0003684">
    <property type="term" value="F:damaged DNA binding"/>
    <property type="evidence" value="ECO:0007669"/>
    <property type="project" value="TreeGrafter"/>
</dbReference>
<evidence type="ECO:0000256" key="11">
    <source>
        <dbReference type="ARBA" id="ARBA00039759"/>
    </source>
</evidence>
<dbReference type="InterPro" id="IPR036866">
    <property type="entry name" value="RibonucZ/Hydroxyglut_hydro"/>
</dbReference>
<keyword evidence="9" id="KW-0234">DNA repair</keyword>
<evidence type="ECO:0000256" key="13">
    <source>
        <dbReference type="SAM" id="MobiDB-lite"/>
    </source>
</evidence>
<dbReference type="GO" id="GO:0036297">
    <property type="term" value="P:interstrand cross-link repair"/>
    <property type="evidence" value="ECO:0007669"/>
    <property type="project" value="TreeGrafter"/>
</dbReference>
<dbReference type="SUPFAM" id="SSF56281">
    <property type="entry name" value="Metallo-hydrolase/oxidoreductase"/>
    <property type="match status" value="1"/>
</dbReference>
<evidence type="ECO:0000256" key="4">
    <source>
        <dbReference type="ARBA" id="ARBA00022759"/>
    </source>
</evidence>
<evidence type="ECO:0000259" key="16">
    <source>
        <dbReference type="Pfam" id="PF07522"/>
    </source>
</evidence>
<evidence type="ECO:0000256" key="12">
    <source>
        <dbReference type="ARBA" id="ARBA00042677"/>
    </source>
</evidence>
<dbReference type="GO" id="GO:0004519">
    <property type="term" value="F:endonuclease activity"/>
    <property type="evidence" value="ECO:0007669"/>
    <property type="project" value="UniProtKB-KW"/>
</dbReference>
<dbReference type="EMBL" id="JAAABM010000009">
    <property type="protein sequence ID" value="KAF7675129.1"/>
    <property type="molecule type" value="Genomic_DNA"/>
</dbReference>
<dbReference type="GO" id="GO:0006310">
    <property type="term" value="P:DNA recombination"/>
    <property type="evidence" value="ECO:0007669"/>
    <property type="project" value="UniProtKB-KW"/>
</dbReference>
<keyword evidence="7" id="KW-0269">Exonuclease</keyword>
<evidence type="ECO:0000256" key="8">
    <source>
        <dbReference type="ARBA" id="ARBA00023172"/>
    </source>
</evidence>
<evidence type="ECO:0000313" key="18">
    <source>
        <dbReference type="EMBL" id="KAF7675129.1"/>
    </source>
</evidence>
<keyword evidence="10" id="KW-0539">Nucleus</keyword>
<dbReference type="InterPro" id="IPR004104">
    <property type="entry name" value="Gfo/Idh/MocA-like_OxRdtase_C"/>
</dbReference>
<evidence type="ECO:0000259" key="14">
    <source>
        <dbReference type="Pfam" id="PF01408"/>
    </source>
</evidence>
<evidence type="ECO:0000256" key="6">
    <source>
        <dbReference type="ARBA" id="ARBA00022801"/>
    </source>
</evidence>